<proteinExistence type="predicted"/>
<dbReference type="Proteomes" id="UP000318437">
    <property type="component" value="Unassembled WGS sequence"/>
</dbReference>
<keyword evidence="2" id="KW-1185">Reference proteome</keyword>
<sequence length="260" mass="29675">MLPSRAHPGRRTKMNAYQSLADDYYINMNLSTEMELPSNRETVLHFFEQLQKSYPEMRNFYSRDKRDFVLEEDKDRGNHRWCAVEPRRISSGYVNPESAEDAWEQHRRILEIAPYGLTVSPLDCEALDLMMGFDFNYRGNHNHLVAEALGVCPAMEGLGSLPGATIISHEPNITIALDDECRLQCRLSVESRTNAYQIRTGEFQEEQLSVYVTARHYGSLANGITYPDVLKRLQEVCCHVVDNYAVESVLQPLARAIALG</sequence>
<organism evidence="1 2">
    <name type="scientific">Bythopirellula polymerisocia</name>
    <dbReference type="NCBI Taxonomy" id="2528003"/>
    <lineage>
        <taxon>Bacteria</taxon>
        <taxon>Pseudomonadati</taxon>
        <taxon>Planctomycetota</taxon>
        <taxon>Planctomycetia</taxon>
        <taxon>Pirellulales</taxon>
        <taxon>Lacipirellulaceae</taxon>
        <taxon>Bythopirellula</taxon>
    </lineage>
</organism>
<dbReference type="EMBL" id="SJPS01000001">
    <property type="protein sequence ID" value="TWU29239.1"/>
    <property type="molecule type" value="Genomic_DNA"/>
</dbReference>
<evidence type="ECO:0000313" key="1">
    <source>
        <dbReference type="EMBL" id="TWU29239.1"/>
    </source>
</evidence>
<name>A0A5C6D304_9BACT</name>
<dbReference type="AlphaFoldDB" id="A0A5C6D304"/>
<evidence type="ECO:0000313" key="2">
    <source>
        <dbReference type="Proteomes" id="UP000318437"/>
    </source>
</evidence>
<gene>
    <name evidence="1" type="ORF">Pla144_00150</name>
</gene>
<reference evidence="1 2" key="1">
    <citation type="submission" date="2019-02" db="EMBL/GenBank/DDBJ databases">
        <title>Deep-cultivation of Planctomycetes and their phenomic and genomic characterization uncovers novel biology.</title>
        <authorList>
            <person name="Wiegand S."/>
            <person name="Jogler M."/>
            <person name="Boedeker C."/>
            <person name="Pinto D."/>
            <person name="Vollmers J."/>
            <person name="Rivas-Marin E."/>
            <person name="Kohn T."/>
            <person name="Peeters S.H."/>
            <person name="Heuer A."/>
            <person name="Rast P."/>
            <person name="Oberbeckmann S."/>
            <person name="Bunk B."/>
            <person name="Jeske O."/>
            <person name="Meyerdierks A."/>
            <person name="Storesund J.E."/>
            <person name="Kallscheuer N."/>
            <person name="Luecker S."/>
            <person name="Lage O.M."/>
            <person name="Pohl T."/>
            <person name="Merkel B.J."/>
            <person name="Hornburger P."/>
            <person name="Mueller R.-W."/>
            <person name="Bruemmer F."/>
            <person name="Labrenz M."/>
            <person name="Spormann A.M."/>
            <person name="Op Den Camp H."/>
            <person name="Overmann J."/>
            <person name="Amann R."/>
            <person name="Jetten M.S.M."/>
            <person name="Mascher T."/>
            <person name="Medema M.H."/>
            <person name="Devos D.P."/>
            <person name="Kaster A.-K."/>
            <person name="Ovreas L."/>
            <person name="Rohde M."/>
            <person name="Galperin M.Y."/>
            <person name="Jogler C."/>
        </authorList>
    </citation>
    <scope>NUCLEOTIDE SEQUENCE [LARGE SCALE GENOMIC DNA]</scope>
    <source>
        <strain evidence="1 2">Pla144</strain>
    </source>
</reference>
<protein>
    <submittedName>
        <fullName evidence="1">Uncharacterized protein</fullName>
    </submittedName>
</protein>
<dbReference type="RefSeq" id="WP_231936103.1">
    <property type="nucleotide sequence ID" value="NZ_SJPS01000001.1"/>
</dbReference>
<comment type="caution">
    <text evidence="1">The sequence shown here is derived from an EMBL/GenBank/DDBJ whole genome shotgun (WGS) entry which is preliminary data.</text>
</comment>
<accession>A0A5C6D304</accession>